<organism evidence="1 2">
    <name type="scientific">Hymenochirus boettgeri</name>
    <name type="common">Congo dwarf clawed frog</name>
    <dbReference type="NCBI Taxonomy" id="247094"/>
    <lineage>
        <taxon>Eukaryota</taxon>
        <taxon>Metazoa</taxon>
        <taxon>Chordata</taxon>
        <taxon>Craniata</taxon>
        <taxon>Vertebrata</taxon>
        <taxon>Euteleostomi</taxon>
        <taxon>Amphibia</taxon>
        <taxon>Batrachia</taxon>
        <taxon>Anura</taxon>
        <taxon>Pipoidea</taxon>
        <taxon>Pipidae</taxon>
        <taxon>Pipinae</taxon>
        <taxon>Hymenochirus</taxon>
    </lineage>
</organism>
<name>A0A8T2JQW4_9PIPI</name>
<sequence length="94" mass="10107">MTLWDLLTASYLQRSEQITFMLPPNPPISSSPQVDSGAVLAYWLPASSLEISPVAGDWLSCVCVCGKGLILHRGRPDPLQCCVLPQSPLTPCAP</sequence>
<comment type="caution">
    <text evidence="1">The sequence shown here is derived from an EMBL/GenBank/DDBJ whole genome shotgun (WGS) entry which is preliminary data.</text>
</comment>
<proteinExistence type="predicted"/>
<accession>A0A8T2JQW4</accession>
<dbReference type="Proteomes" id="UP000812440">
    <property type="component" value="Chromosome 8_10"/>
</dbReference>
<dbReference type="AlphaFoldDB" id="A0A8T2JQW4"/>
<keyword evidence="2" id="KW-1185">Reference proteome</keyword>
<protein>
    <submittedName>
        <fullName evidence="1">Uncharacterized protein</fullName>
    </submittedName>
</protein>
<gene>
    <name evidence="1" type="ORF">GDO86_013883</name>
</gene>
<evidence type="ECO:0000313" key="1">
    <source>
        <dbReference type="EMBL" id="KAG8446198.1"/>
    </source>
</evidence>
<evidence type="ECO:0000313" key="2">
    <source>
        <dbReference type="Proteomes" id="UP000812440"/>
    </source>
</evidence>
<dbReference type="EMBL" id="JAACNH010000003">
    <property type="protein sequence ID" value="KAG8446198.1"/>
    <property type="molecule type" value="Genomic_DNA"/>
</dbReference>
<reference evidence="1" key="1">
    <citation type="thesis" date="2020" institute="ProQuest LLC" country="789 East Eisenhower Parkway, Ann Arbor, MI, USA">
        <title>Comparative Genomics and Chromosome Evolution.</title>
        <authorList>
            <person name="Mudd A.B."/>
        </authorList>
    </citation>
    <scope>NUCLEOTIDE SEQUENCE</scope>
    <source>
        <strain evidence="1">Female2</strain>
        <tissue evidence="1">Blood</tissue>
    </source>
</reference>